<gene>
    <name evidence="5" type="ORF">K0B96_03315</name>
</gene>
<evidence type="ECO:0000256" key="3">
    <source>
        <dbReference type="SAM" id="SignalP"/>
    </source>
</evidence>
<dbReference type="Pfam" id="PF07679">
    <property type="entry name" value="I-set"/>
    <property type="match status" value="1"/>
</dbReference>
<dbReference type="Proteomes" id="UP000825051">
    <property type="component" value="Chromosome"/>
</dbReference>
<dbReference type="KEGG" id="ole:K0B96_03315"/>
<dbReference type="SUPFAM" id="SSF81296">
    <property type="entry name" value="E set domains"/>
    <property type="match status" value="1"/>
</dbReference>
<feature type="domain" description="Ig-like" evidence="4">
    <location>
        <begin position="2700"/>
        <end position="2779"/>
    </location>
</feature>
<dbReference type="SMART" id="SM00409">
    <property type="entry name" value="IG"/>
    <property type="match status" value="7"/>
</dbReference>
<dbReference type="InterPro" id="IPR015919">
    <property type="entry name" value="Cadherin-like_sf"/>
</dbReference>
<dbReference type="InterPro" id="IPR013098">
    <property type="entry name" value="Ig_I-set"/>
</dbReference>
<dbReference type="InterPro" id="IPR036179">
    <property type="entry name" value="Ig-like_dom_sf"/>
</dbReference>
<dbReference type="InterPro" id="IPR003598">
    <property type="entry name" value="Ig_sub2"/>
</dbReference>
<dbReference type="NCBIfam" id="TIGR02608">
    <property type="entry name" value="delta_60_rpt"/>
    <property type="match status" value="18"/>
</dbReference>
<dbReference type="InterPro" id="IPR007110">
    <property type="entry name" value="Ig-like_dom"/>
</dbReference>
<evidence type="ECO:0000313" key="6">
    <source>
        <dbReference type="Proteomes" id="UP000825051"/>
    </source>
</evidence>
<dbReference type="PROSITE" id="PS50835">
    <property type="entry name" value="IG_LIKE"/>
    <property type="match status" value="6"/>
</dbReference>
<feature type="domain" description="Ig-like" evidence="4">
    <location>
        <begin position="251"/>
        <end position="331"/>
    </location>
</feature>
<feature type="chain" id="PRO_5034285316" evidence="3">
    <location>
        <begin position="27"/>
        <end position="4713"/>
    </location>
</feature>
<dbReference type="InterPro" id="IPR011047">
    <property type="entry name" value="Quinoprotein_ADH-like_sf"/>
</dbReference>
<feature type="domain" description="Ig-like" evidence="4">
    <location>
        <begin position="3662"/>
        <end position="3742"/>
    </location>
</feature>
<feature type="domain" description="Ig-like" evidence="4">
    <location>
        <begin position="2051"/>
        <end position="2132"/>
    </location>
</feature>
<evidence type="ECO:0000313" key="5">
    <source>
        <dbReference type="EMBL" id="QYM79662.1"/>
    </source>
</evidence>
<dbReference type="RefSeq" id="WP_220163842.1">
    <property type="nucleotide sequence ID" value="NZ_CP080507.1"/>
</dbReference>
<evidence type="ECO:0000259" key="4">
    <source>
        <dbReference type="PROSITE" id="PS50835"/>
    </source>
</evidence>
<dbReference type="SUPFAM" id="SSF101898">
    <property type="entry name" value="NHL repeat"/>
    <property type="match status" value="1"/>
</dbReference>
<organism evidence="5 6">
    <name type="scientific">Horticoccus luteus</name>
    <dbReference type="NCBI Taxonomy" id="2862869"/>
    <lineage>
        <taxon>Bacteria</taxon>
        <taxon>Pseudomonadati</taxon>
        <taxon>Verrucomicrobiota</taxon>
        <taxon>Opitutia</taxon>
        <taxon>Opitutales</taxon>
        <taxon>Opitutaceae</taxon>
        <taxon>Horticoccus</taxon>
    </lineage>
</organism>
<dbReference type="SUPFAM" id="SSF110296">
    <property type="entry name" value="Oligoxyloglucan reducing end-specific cellobiohydrolase"/>
    <property type="match status" value="2"/>
</dbReference>
<accession>A0A8F9TX53</accession>
<dbReference type="PANTHER" id="PTHR44170">
    <property type="entry name" value="PROTEIN SIDEKICK"/>
    <property type="match status" value="1"/>
</dbReference>
<feature type="domain" description="Ig-like" evidence="4">
    <location>
        <begin position="1086"/>
        <end position="1161"/>
    </location>
</feature>
<keyword evidence="6" id="KW-1185">Reference proteome</keyword>
<proteinExistence type="predicted"/>
<dbReference type="EMBL" id="CP080507">
    <property type="protein sequence ID" value="QYM79662.1"/>
    <property type="molecule type" value="Genomic_DNA"/>
</dbReference>
<dbReference type="SUPFAM" id="SSF50939">
    <property type="entry name" value="Sialidases"/>
    <property type="match status" value="1"/>
</dbReference>
<dbReference type="Pfam" id="PF13927">
    <property type="entry name" value="Ig_3"/>
    <property type="match status" value="3"/>
</dbReference>
<dbReference type="GO" id="GO:0016020">
    <property type="term" value="C:membrane"/>
    <property type="evidence" value="ECO:0007669"/>
    <property type="project" value="UniProtKB-SubCell"/>
</dbReference>
<dbReference type="SUPFAM" id="SSF50998">
    <property type="entry name" value="Quinoprotein alcohol dehydrogenase-like"/>
    <property type="match status" value="1"/>
</dbReference>
<dbReference type="SMART" id="SM00408">
    <property type="entry name" value="IGc2"/>
    <property type="match status" value="4"/>
</dbReference>
<keyword evidence="2" id="KW-1015">Disulfide bond</keyword>
<dbReference type="Gene3D" id="2.80.10.50">
    <property type="match status" value="14"/>
</dbReference>
<evidence type="ECO:0000256" key="1">
    <source>
        <dbReference type="ARBA" id="ARBA00022737"/>
    </source>
</evidence>
<dbReference type="SUPFAM" id="SSF49313">
    <property type="entry name" value="Cadherin-like"/>
    <property type="match status" value="11"/>
</dbReference>
<reference evidence="5" key="1">
    <citation type="submission" date="2021-08" db="EMBL/GenBank/DDBJ databases">
        <title>Genome of a novel bacterium of the phylum Verrucomicrobia, Oleiharenicola sp. KSB-15.</title>
        <authorList>
            <person name="Chung J.-H."/>
            <person name="Ahn J.-H."/>
            <person name="Yoon Y."/>
            <person name="Kim D.-Y."/>
            <person name="An S.-H."/>
            <person name="Park I."/>
            <person name="Yeon J."/>
        </authorList>
    </citation>
    <scope>NUCLEOTIDE SEQUENCE</scope>
    <source>
        <strain evidence="5">KSB-15</strain>
    </source>
</reference>
<dbReference type="SUPFAM" id="SSF48726">
    <property type="entry name" value="Immunoglobulin"/>
    <property type="match status" value="6"/>
</dbReference>
<feature type="signal peptide" evidence="3">
    <location>
        <begin position="1"/>
        <end position="26"/>
    </location>
</feature>
<dbReference type="Gene3D" id="2.60.40.10">
    <property type="entry name" value="Immunoglobulins"/>
    <property type="match status" value="18"/>
</dbReference>
<dbReference type="InterPro" id="IPR014756">
    <property type="entry name" value="Ig_E-set"/>
</dbReference>
<dbReference type="GO" id="GO:0098609">
    <property type="term" value="P:cell-cell adhesion"/>
    <property type="evidence" value="ECO:0007669"/>
    <property type="project" value="TreeGrafter"/>
</dbReference>
<dbReference type="Pfam" id="PF05345">
    <property type="entry name" value="He_PIG"/>
    <property type="match status" value="10"/>
</dbReference>
<dbReference type="GO" id="GO:0005509">
    <property type="term" value="F:calcium ion binding"/>
    <property type="evidence" value="ECO:0007669"/>
    <property type="project" value="InterPro"/>
</dbReference>
<dbReference type="InterPro" id="IPR036278">
    <property type="entry name" value="Sialidase_sf"/>
</dbReference>
<dbReference type="InterPro" id="IPR013431">
    <property type="entry name" value="Delta_60_rpt"/>
</dbReference>
<feature type="domain" description="Ig-like" evidence="4">
    <location>
        <begin position="2780"/>
        <end position="2865"/>
    </location>
</feature>
<name>A0A8F9TX53_9BACT</name>
<dbReference type="PANTHER" id="PTHR44170:SF6">
    <property type="entry name" value="CONTACTIN"/>
    <property type="match status" value="1"/>
</dbReference>
<dbReference type="SUPFAM" id="SSF75011">
    <property type="entry name" value="3-carboxy-cis,cis-mucoante lactonizing enzyme"/>
    <property type="match status" value="1"/>
</dbReference>
<sequence>MSTLVQRIIRAIGFAVLMSGTWAAAAAPANSLVGSWLMGDASSPESAVITFLPNGTYYFAGDASPGSGDKPGMERGGYTWNATTGQFTAIAAGALSDTNGDAGISGAGSDSDSVILTLGADGNTLTATPQHDDPVTLTRIADANQALVGTWIYGTPGALGSGAVTFLANGYYFLANDGDSDATGWAGMERGTYAINGGQVVPSVITDTNGDRGIGGEGAIAFSLNGDTLTVTTSDGTRDLVRANAATAAVPAITTQPASLNVVTGSSVTLNVVASSSSAVTYQWRRDGVAISGATLSTLTLGTVHRADADNYDVVVTNAVGSNTSSLAHLSVAPLSYPQSLAIDPTFAPNPLTISTRVYASAKLPNGQWMIGGDFVQVGAASRPGVARLNADFTLDQTFTPIVVNGAVQAIVAAADGTVYVGGEFTRVNGLGRPGLARLTTTQAFDTSWGPQDAPSALSIVSALALQADGKLLVARMSFAGGTVPAVPTTAVLRRLKSDGTIDTTFASNIVLNGGRIYSILPEAGGSVVIGGAFSSVSGTGRNGLARLTNAGAFDPSFGGNTANTGGVFTVSRLADGRYLAGGQFTNIDGVARNKIAVYSSAGVLDTSFVPAAGVTNGQIYAATELSDHRIVAGGSFTSYAGQATNGLIRFTTAGAIDQAYTVAGAAPTAFTSTTAGANLCAYTLANDDVAFFGIFQSMLNQRRVGVAVVKLDGTLGAATAGPIYRGAYTNNAFLETTGQVTILGSVDTLGAASNLMQLARVNADGTADLSLTPGGGFTQNGLSAFGIYKAVRHGDGRITAVGDVTAYGNVSGTRLLQIKADGTPDANFNSGTGPTTYLLQMAPLSGGGTLLYGFGANFKYNNQSANALVRLNADGSRDPNFADGVFLNGTSGAGVSAAVEDPATGQIYAAGTFTSYQGAPAPGLVRLNRDGSRDPNFAPGTGASGGAVTGLQILDEGRLLISGSFTSFDGTPVNRLAIVDRDGRRQQNFNPGTIISGPVSQVIVQEDGRLIVAGDFNAGLAVRLTSDGNYDGSFSLTGDLFTPGGNTTMRLLLADDGKVYGHNMLLSANGAPTQSLVRFNSVVLPSIQTQPTSVVAAPGGYAQLQVNVSWQGTAMPTYQWRHNGQAIAGATQAYYFIGNVQSADAGTYDVVVSLPDGSVTSNGAQVILGTAGNVYARDYSFVRPEFRRTSLAGRIVAAPGGGYFASFSNGQYVTGADNKRIGAVIKLHADGSLDDSFKPGYTLSDAWAMIPLSDGSVIVGGVSSDENNETGQTVFRVLHLNADGSRDYNFYSPAFTAVPRFMTRQSDGKILVAGSYGSYTPNGGLSGLVRLQANGNTDYSFQAPVFGANDAANPIFAPIAVDSAGRIVIAGNFSSVNGVARPAVARLNSDGSLDTSFAPSGFTFTGPQIRGVAVQGQGANAGKVLVAGGTLQVNGVTRAVIRLNVDGSLDTSLAAILPAAVGADPSLGQRARLINLLPDDRFTVLSTRVARFTADGLPDATYAAPALSGEAYWMTTATDGSVVIAPEFGTAFSGSTLAAPVRFTPAGLLDTSFVAPKVQAEVYPSDVAVQADGRTLVWGNFDTVNTTARSGMVRLNVDGSIDTTFNLSGVPNLYSITKATVLPDGHILAGTKLGVYQTNLGSGLARFAANGAVDGSFTLDAKANASSFEALADGSILTWSLSPSDLLQGGLFFKRLTASGAIDATFTGLGSTSFGRVYRDANNNITSLVMGQFAILAHDATGRAIAVATTPNGTYAANATSLNVTLLRLNTDGTIDSTFNAPSLAWNTTVGFTSSIKDPVTGQTNQWSLISVGGSPFSGVTPQADGSILVYGAFKNLGGIAAPGIARLTSTGAIDTGFSVGAGAELRQRWDRSPLVQHLDVSADGKIWVTGTFDTFQGFASPGLARLNANGSLDIGFVSGVRYQQYLGNGTKVAFGPTGEVFVAGTYFPTYTQSTDVLPSALLRLLPNAAPVVTSVSPSPVQAGQSFTVTGTGLTNVSSVTLNGAAVSYSNVSPTSLTVYLPANATSGTLVVQTANGSVTWNLQVSAGIPVISSQPSHAIVAPGANAVLSIASPTTGVSYQWYRNGSLLAGATAPSLFLQNVGAANVGDYSAKVTSAGGTVSSVSAAVRVTSGEGWTFRNPQPSFAPYYSVAFGAGRYVAVGGSGVIVTSTDGTSWSVAAHFSDFILDVAYHGTQFVAVGSYGNVFTSNDGLSWTPHSAGIPQELNSVIFAAGKWIATASNGQVVTSPDAITWTASSSPVGFITGLSVGPNNTAIAVGDKKFLTSADGVTWTATSIANDVDFADVEYGAGVYLASGADAIYRSTDGVTWAPTTIGETTTGLYWNRLVFTGSGFIVVGAEAQSSSLGYMMTSVDGLVWTARTAEPLPGLQGVTSGPNGVVAVGVSGALLQSTDNGVTWTRRYSGFTFPGSLYSVANGTPGTLVVGDYGNAWLSTTLGVWNQVGGNTGESLLSAIYAGGRYVTVGTGGYIARSTSAATGTWSAATTAPAVNYRSVAYDTATSTYTVVGDNGTIATSPDAAVWTTQSSNSSQSLHGVAAGNGVRVAVGTGGTILYSTNGGAWTNASSPESGLTYEVVAFGGGRFVAAGRSNHTVIITSTDGANWQEAYTPYTGSIRGLAYANGNFITVGGTSTILTSPDGTTWTAESSQYPWLLRGVTGTPFGYVVVGDYGAIASKAYPIAPVITTQPTAQSADQGGSVTFSVDATGPAISYQWFRNGAAIPGATSSTYTIASVGLGDYNTYTVRASNTYGSVTSTAATLAPASIIITDQPTARRAVAGGPVDFRVGAIGPGDLSFQWRKNGANLESAGGSAFSLNPVTAADAGSYSVVVTSTSGSSTATSQSASLTVLTPDAMFWQQSVPGSNDIAPGRTVHDGQGGIYLPWTIYNSGLDMVGGKFAGQLARLRESDGSLDTGFKLDRRFRRVAFAAVQSDGKIVIAADTGDSSTVIRVDATGAIDPTFTAPYFNYGIRFLTVAPDGKILVSATDNMSNANPPGGVQAPNPGLYRLNASGSLDDTFTPAYITNGGIVFWPPFVDAQNRVYLTGSFNQINGVPRFGIARFDSTGKLDGTLGNPANYPQNFGYAAMRASALQSDGRLVVIGQNLRYTAKGTTSDPVVAIRFNADGTFDSTFAQPLRSTTGFSVAPRALVMLAGDKFMVIDNRALRFNADGTIDPTFDSRSFDTEAFWLSRGADGRWYVPAINAVSGVTTQLSVANSGLAAFSANGTPDESFQTGGFGRAIFPTSAHVLSDGRVLVAGNFNRFGSTALPGLGLFDANGQLAATQPSLSRTGVVGFSTLPFAVVADAGSDQTYVVTGDNAGDGVARLVRLTADGVADASYLAHVPASVALGSADIIAAPNGRLILGTRSIDPQAALNGATAAALVRLNADGSADTGFNPALPNLARVDRDGTNQVSHIYTGAMHVTQVLPDGRLLVIVSGIDGSVRLQRLLADGSVDGSFQTPSFGANFASSGFTGFINDPVGQVNNQFALTAYGDSNLIATALQTADGKVYVGGSFALAGAPRGLVRLNVDGSLDTTFSGSGIANAGNVAASSYISSLVADSNGRVYVAGRFDHFNGVATSTGLMRLDASGALDATWSPPASVIDYPVADVRLQLVGTRLYAFGTVASPGQAYPDTYRVLSIADAPMITSQPVAQVAVAGGSAVFSIKVTGTAPIFYQWQKNGQPIAGATSATLTLSNVQSSDAGAFTVVVTNSTGTVTSQSATLTVNPIGPIISAPASLSAVQGRTFSFQINANTTSATYGASGLPAGLTVNTATGAISGTPTTTGSFTVTLSASNATSSDSKQITLTVQPPAPVITSPGATGGRVGSAFTYTIVASNGATTYSAPYLPDGLTLNTATGEITGTPTTAGTYLVVITASNVTGSATTQLQITVESAANAPLYAGATSFSAVQNTGFALVPAFTNSPTGFALAKLADGTDSVLPTGLTLNATTGVLTGTPTQVGVFTFALRATNAGGSSTVTLTLTVNPAPAAPKITSASSAMATVGVAFSFQLTASATPAATSFTLVSGTLPAGLTLNPASGLISGTPGAPALTTVSVAATNTVGTGAAAQLVFSVSPSPTAPAITSALVATGQVGTALSYQLTASNTPTSFTLVSGTLPAGLAFDGATGAISGTPTTVGQRRVYFAASNASGRGLALEVLFSITAAPTVPVVTSNTTAEGQVGQAFLYIVTGTNTPISYGVTGTLPAGLVAEEGVIYGVPAQSGTAILTLTATNADGTGAAKTLTITIRPAPATPVITSALNASGRVGTAFAYQATATENATSFVALGLPAGLTMNSAGQISGTPTAAGTFGVTLRATNAAGAGTPAILSLAINAAAQAPKLTSAAAQAGKVRVPFTYQASAAPGPITSYGLTGTLPLGLAFNTSTGLLSGTPAESGVFVVTLTATADAGTSLGQDVALFISPADDVPVINSSTRADGTVDAAFSFTVTATNLPAAPFPPYATIDAIGLPDGLAINPSTGLIQGTPTSAGTFTVYLAATNLNGTGPVRTLTLVIKPSPSAPIINSSPQAAAQAGVAFSYQIGALNGATAYEVIGAPAWLGVNATTGALTGTPTLPGTVTVQLLASNATGTSSPQTLTLTIAPAANTPVITSGQAATGAIGAAFSYQIAATNTPTSYIATGLPEGLVFDGATGQITGTPQASGEFRVTLTAVNAQGPGAGVTLVLTITSSVELNGGN</sequence>
<evidence type="ECO:0000256" key="2">
    <source>
        <dbReference type="ARBA" id="ARBA00023157"/>
    </source>
</evidence>
<keyword evidence="3" id="KW-0732">Signal</keyword>
<dbReference type="InterPro" id="IPR003599">
    <property type="entry name" value="Ig_sub"/>
</dbReference>
<keyword evidence="1" id="KW-0677">Repeat</keyword>
<dbReference type="InterPro" id="IPR013783">
    <property type="entry name" value="Ig-like_fold"/>
</dbReference>
<dbReference type="Pfam" id="PF17164">
    <property type="entry name" value="DUF5122"/>
    <property type="match status" value="27"/>
</dbReference>
<protein>
    <submittedName>
        <fullName evidence="5">Ig domain-containing protein</fullName>
    </submittedName>
</protein>